<dbReference type="AlphaFoldDB" id="A0A507FPM8"/>
<accession>A0A507FPM8</accession>
<gene>
    <name evidence="2" type="ORF">CcCBS67573_g01745</name>
</gene>
<organism evidence="2 3">
    <name type="scientific">Chytriomyces confervae</name>
    <dbReference type="NCBI Taxonomy" id="246404"/>
    <lineage>
        <taxon>Eukaryota</taxon>
        <taxon>Fungi</taxon>
        <taxon>Fungi incertae sedis</taxon>
        <taxon>Chytridiomycota</taxon>
        <taxon>Chytridiomycota incertae sedis</taxon>
        <taxon>Chytridiomycetes</taxon>
        <taxon>Chytridiales</taxon>
        <taxon>Chytriomycetaceae</taxon>
        <taxon>Chytriomyces</taxon>
    </lineage>
</organism>
<proteinExistence type="predicted"/>
<dbReference type="EMBL" id="QEAP01000031">
    <property type="protein sequence ID" value="TPX76997.1"/>
    <property type="molecule type" value="Genomic_DNA"/>
</dbReference>
<dbReference type="OrthoDB" id="2161013at2759"/>
<comment type="caution">
    <text evidence="2">The sequence shown here is derived from an EMBL/GenBank/DDBJ whole genome shotgun (WGS) entry which is preliminary data.</text>
</comment>
<feature type="compositionally biased region" description="Polar residues" evidence="1">
    <location>
        <begin position="1"/>
        <end position="17"/>
    </location>
</feature>
<evidence type="ECO:0000256" key="1">
    <source>
        <dbReference type="SAM" id="MobiDB-lite"/>
    </source>
</evidence>
<evidence type="ECO:0000313" key="2">
    <source>
        <dbReference type="EMBL" id="TPX76997.1"/>
    </source>
</evidence>
<feature type="compositionally biased region" description="Low complexity" evidence="1">
    <location>
        <begin position="67"/>
        <end position="77"/>
    </location>
</feature>
<name>A0A507FPM8_9FUNG</name>
<feature type="region of interest" description="Disordered" evidence="1">
    <location>
        <begin position="1"/>
        <end position="83"/>
    </location>
</feature>
<keyword evidence="3" id="KW-1185">Reference proteome</keyword>
<reference evidence="2 3" key="1">
    <citation type="journal article" date="2019" name="Sci. Rep.">
        <title>Comparative genomics of chytrid fungi reveal insights into the obligate biotrophic and pathogenic lifestyle of Synchytrium endobioticum.</title>
        <authorList>
            <person name="van de Vossenberg B.T.L.H."/>
            <person name="Warris S."/>
            <person name="Nguyen H.D.T."/>
            <person name="van Gent-Pelzer M.P.E."/>
            <person name="Joly D.L."/>
            <person name="van de Geest H.C."/>
            <person name="Bonants P.J.M."/>
            <person name="Smith D.S."/>
            <person name="Levesque C.A."/>
            <person name="van der Lee T.A.J."/>
        </authorList>
    </citation>
    <scope>NUCLEOTIDE SEQUENCE [LARGE SCALE GENOMIC DNA]</scope>
    <source>
        <strain evidence="2 3">CBS 675.73</strain>
    </source>
</reference>
<dbReference type="Proteomes" id="UP000320333">
    <property type="component" value="Unassembled WGS sequence"/>
</dbReference>
<protein>
    <submittedName>
        <fullName evidence="2">Uncharacterized protein</fullName>
    </submittedName>
</protein>
<sequence>METSRSQHLAPASNQTGEGVAMARCSAQRRFSVPALPPAPATPHSNSTAIESTPEHFHSKRASPLATRSTPPSSTTSKHSQDAVSLPVLKYRKRSISFSATVSCHETFSRDEYDRSSGPRELLTRHDFAELLKFKMQLADASIVRV</sequence>
<evidence type="ECO:0000313" key="3">
    <source>
        <dbReference type="Proteomes" id="UP000320333"/>
    </source>
</evidence>